<accession>A0A562BUF8</accession>
<dbReference type="AlphaFoldDB" id="A0A562BUF8"/>
<proteinExistence type="predicted"/>
<evidence type="ECO:0000313" key="2">
    <source>
        <dbReference type="Proteomes" id="UP000318141"/>
    </source>
</evidence>
<evidence type="ECO:0000313" key="1">
    <source>
        <dbReference type="EMBL" id="TWG88888.1"/>
    </source>
</evidence>
<organism evidence="1 2">
    <name type="scientific">Cupriavidus gilardii J11</name>
    <dbReference type="NCBI Taxonomy" id="936133"/>
    <lineage>
        <taxon>Bacteria</taxon>
        <taxon>Pseudomonadati</taxon>
        <taxon>Pseudomonadota</taxon>
        <taxon>Betaproteobacteria</taxon>
        <taxon>Burkholderiales</taxon>
        <taxon>Burkholderiaceae</taxon>
        <taxon>Cupriavidus</taxon>
    </lineage>
</organism>
<dbReference type="Proteomes" id="UP000318141">
    <property type="component" value="Unassembled WGS sequence"/>
</dbReference>
<sequence length="89" mass="9764">MESHCLRALEHRLRVIEDKPANDECCAGEVQSMLSDGEALEGVEAWLSRQPLMIALGPRNAGRAAAIYVESPAGWLLRLVRHARMALVG</sequence>
<reference evidence="1 2" key="1">
    <citation type="submission" date="2019-07" db="EMBL/GenBank/DDBJ databases">
        <title>Genome sequencing of lignin-degrading bacterial isolates.</title>
        <authorList>
            <person name="Gladden J."/>
        </authorList>
    </citation>
    <scope>NUCLEOTIDE SEQUENCE [LARGE SCALE GENOMIC DNA]</scope>
    <source>
        <strain evidence="1 2">J11</strain>
    </source>
</reference>
<comment type="caution">
    <text evidence="1">The sequence shown here is derived from an EMBL/GenBank/DDBJ whole genome shotgun (WGS) entry which is preliminary data.</text>
</comment>
<keyword evidence="2" id="KW-1185">Reference proteome</keyword>
<gene>
    <name evidence="1" type="ORF">L602_001000000870</name>
</gene>
<dbReference type="EMBL" id="VLJN01000002">
    <property type="protein sequence ID" value="TWG88888.1"/>
    <property type="molecule type" value="Genomic_DNA"/>
</dbReference>
<name>A0A562BUF8_9BURK</name>
<protein>
    <submittedName>
        <fullName evidence="1">Uncharacterized protein</fullName>
    </submittedName>
</protein>